<evidence type="ECO:0000313" key="1">
    <source>
        <dbReference type="EMBL" id="MEO1770199.1"/>
    </source>
</evidence>
<name>A0ABV0ERS5_9ENTE</name>
<evidence type="ECO:0000313" key="2">
    <source>
        <dbReference type="Proteomes" id="UP000664357"/>
    </source>
</evidence>
<proteinExistence type="predicted"/>
<protein>
    <recommendedName>
        <fullName evidence="3">DUF1269 domain-containing protein</fullName>
    </recommendedName>
</protein>
<reference evidence="1 2" key="2">
    <citation type="submission" date="2024-02" db="EMBL/GenBank/DDBJ databases">
        <title>The Genome Sequence of Enterococcus sp. DIV0159.</title>
        <authorList>
            <person name="Earl A."/>
            <person name="Manson A."/>
            <person name="Gilmore M."/>
            <person name="Sanders J."/>
            <person name="Shea T."/>
            <person name="Howe W."/>
            <person name="Livny J."/>
            <person name="Cuomo C."/>
            <person name="Neafsey D."/>
            <person name="Birren B."/>
        </authorList>
    </citation>
    <scope>NUCLEOTIDE SEQUENCE [LARGE SCALE GENOMIC DNA]</scope>
    <source>
        <strain evidence="1 2">665A</strain>
    </source>
</reference>
<comment type="caution">
    <text evidence="1">The sequence shown here is derived from an EMBL/GenBank/DDBJ whole genome shotgun (WGS) entry which is preliminary data.</text>
</comment>
<dbReference type="Proteomes" id="UP000664357">
    <property type="component" value="Unassembled WGS sequence"/>
</dbReference>
<dbReference type="RefSeq" id="WP_207703604.1">
    <property type="nucleotide sequence ID" value="NZ_JAFREL020000001.1"/>
</dbReference>
<keyword evidence="2" id="KW-1185">Reference proteome</keyword>
<reference evidence="1 2" key="1">
    <citation type="submission" date="2021-03" db="EMBL/GenBank/DDBJ databases">
        <authorList>
            <person name="Gilmore M.S."/>
            <person name="Schwartzman J."/>
            <person name="Van Tyne D."/>
            <person name="Martin M."/>
            <person name="Earl A.M."/>
            <person name="Manson A.L."/>
            <person name="Straub T."/>
            <person name="Salamzade R."/>
            <person name="Saavedra J."/>
            <person name="Lebreton F."/>
            <person name="Prichula J."/>
            <person name="Schaufler K."/>
            <person name="Gaca A."/>
            <person name="Sgardioli B."/>
            <person name="Wagenaar J."/>
            <person name="Strong T."/>
        </authorList>
    </citation>
    <scope>NUCLEOTIDE SEQUENCE [LARGE SCALE GENOMIC DNA]</scope>
    <source>
        <strain evidence="1 2">665A</strain>
    </source>
</reference>
<dbReference type="EMBL" id="JAFREL020000001">
    <property type="protein sequence ID" value="MEO1770199.1"/>
    <property type="molecule type" value="Genomic_DNA"/>
</dbReference>
<sequence length="167" mass="18101">MKKIALITFEDNASNYEALSRLKRISNGNTLDIKQAAIIEKNGKGTAFSIKDSLDFESGNRIATGGLIGAIIGILGGPLGVLCGWVIGDLAGVGTNYVKAKKTTTIFDRVSENLMPNTSGLIVYMDEDDEELLDVLIANVLHGQIERFNYQEVKEDVDVANKHLGED</sequence>
<evidence type="ECO:0008006" key="3">
    <source>
        <dbReference type="Google" id="ProtNLM"/>
    </source>
</evidence>
<accession>A0ABV0ERS5</accession>
<organism evidence="1 2">
    <name type="scientific">Candidatus Enterococcus ferrettii</name>
    <dbReference type="NCBI Taxonomy" id="2815324"/>
    <lineage>
        <taxon>Bacteria</taxon>
        <taxon>Bacillati</taxon>
        <taxon>Bacillota</taxon>
        <taxon>Bacilli</taxon>
        <taxon>Lactobacillales</taxon>
        <taxon>Enterococcaceae</taxon>
        <taxon>Enterococcus</taxon>
    </lineage>
</organism>
<gene>
    <name evidence="1" type="ORF">JZO67_002150</name>
</gene>